<accession>A0A1P8UX48</accession>
<protein>
    <submittedName>
        <fullName evidence="1">Alpha-D-ribose 1-methylphosphonate 5-triphosphate synthase subunit PhnH</fullName>
        <ecNumber evidence="1">2.7.8.37</ecNumber>
    </submittedName>
</protein>
<evidence type="ECO:0000313" key="2">
    <source>
        <dbReference type="Proteomes" id="UP000187059"/>
    </source>
</evidence>
<dbReference type="STRING" id="1250539.Ga0080574_TMP3635"/>
<dbReference type="AlphaFoldDB" id="A0A1P8UX48"/>
<dbReference type="NCBIfam" id="TIGR03292">
    <property type="entry name" value="PhnH_redo"/>
    <property type="match status" value="1"/>
</dbReference>
<dbReference type="EMBL" id="CP015093">
    <property type="protein sequence ID" value="APZ53969.1"/>
    <property type="molecule type" value="Genomic_DNA"/>
</dbReference>
<dbReference type="InterPro" id="IPR008772">
    <property type="entry name" value="Phosphonate_metab_PhnH"/>
</dbReference>
<gene>
    <name evidence="1" type="ORF">Ga0080574_TMP3635</name>
</gene>
<sequence>MQTAPHPDARERRDNASFHALMMALSRPGTVQELPEPGAGPIAAALLDRECRVYADDAALSGHLRQTGAALVPLAEADHLFVSLDSAAGVTALGAAQVGSFLYPDGGATVIAPARIGEGAHLTLTGPGIDGSVSLQLGGLDPSLWEARRRLCRYPEGIDLFFIDGARVIGLPRSTAVQEG</sequence>
<dbReference type="SUPFAM" id="SSF159709">
    <property type="entry name" value="PhnH-like"/>
    <property type="match status" value="1"/>
</dbReference>
<keyword evidence="2" id="KW-1185">Reference proteome</keyword>
<reference evidence="1 2" key="1">
    <citation type="submission" date="2016-04" db="EMBL/GenBank/DDBJ databases">
        <title>Deep-sea bacteria in the southern Pacific.</title>
        <authorList>
            <person name="Tang K."/>
        </authorList>
    </citation>
    <scope>NUCLEOTIDE SEQUENCE [LARGE SCALE GENOMIC DNA]</scope>
    <source>
        <strain evidence="1 2">JLT2014</strain>
    </source>
</reference>
<evidence type="ECO:0000313" key="1">
    <source>
        <dbReference type="EMBL" id="APZ53969.1"/>
    </source>
</evidence>
<dbReference type="EC" id="2.7.8.37" evidence="1"/>
<dbReference type="OrthoDB" id="7947094at2"/>
<dbReference type="KEGG" id="paby:Ga0080574_TMP3635"/>
<dbReference type="Gene3D" id="3.40.50.11310">
    <property type="entry name" value="Bacterial phosphonate metabolism protein PhnH"/>
    <property type="match status" value="1"/>
</dbReference>
<name>A0A1P8UX48_9RHOB</name>
<keyword evidence="1" id="KW-0808">Transferase</keyword>
<dbReference type="Proteomes" id="UP000187059">
    <property type="component" value="Chromosome"/>
</dbReference>
<dbReference type="RefSeq" id="WP_076703044.1">
    <property type="nucleotide sequence ID" value="NZ_CP015093.1"/>
</dbReference>
<dbReference type="GO" id="GO:0019634">
    <property type="term" value="P:organic phosphonate metabolic process"/>
    <property type="evidence" value="ECO:0007669"/>
    <property type="project" value="InterPro"/>
</dbReference>
<organism evidence="1 2">
    <name type="scientific">Salipiger abyssi</name>
    <dbReference type="NCBI Taxonomy" id="1250539"/>
    <lineage>
        <taxon>Bacteria</taxon>
        <taxon>Pseudomonadati</taxon>
        <taxon>Pseudomonadota</taxon>
        <taxon>Alphaproteobacteria</taxon>
        <taxon>Rhodobacterales</taxon>
        <taxon>Roseobacteraceae</taxon>
        <taxon>Salipiger</taxon>
    </lineage>
</organism>
<proteinExistence type="predicted"/>
<dbReference type="Pfam" id="PF05845">
    <property type="entry name" value="PhnH"/>
    <property type="match status" value="1"/>
</dbReference>
<dbReference type="InterPro" id="IPR038058">
    <property type="entry name" value="PhnH-like_sp"/>
</dbReference>
<dbReference type="GO" id="GO:0061693">
    <property type="term" value="F:alpha-D-ribose 1-methylphosphonate 5-triphosphate synthase activity"/>
    <property type="evidence" value="ECO:0007669"/>
    <property type="project" value="UniProtKB-EC"/>
</dbReference>